<dbReference type="InterPro" id="IPR036291">
    <property type="entry name" value="NAD(P)-bd_dom_sf"/>
</dbReference>
<dbReference type="OrthoDB" id="2735536at2759"/>
<dbReference type="AlphaFoldDB" id="A0A6A5Y6W5"/>
<dbReference type="InterPro" id="IPR001509">
    <property type="entry name" value="Epimerase_deHydtase"/>
</dbReference>
<dbReference type="InterPro" id="IPR050425">
    <property type="entry name" value="NAD(P)_dehydrat-like"/>
</dbReference>
<keyword evidence="5" id="KW-1185">Reference proteome</keyword>
<gene>
    <name evidence="4" type="ORF">BU24DRAFT_469263</name>
</gene>
<evidence type="ECO:0000313" key="5">
    <source>
        <dbReference type="Proteomes" id="UP000799778"/>
    </source>
</evidence>
<feature type="domain" description="NAD-dependent epimerase/dehydratase" evidence="3">
    <location>
        <begin position="3"/>
        <end position="254"/>
    </location>
</feature>
<dbReference type="PANTHER" id="PTHR10366:SF564">
    <property type="entry name" value="STEROL-4-ALPHA-CARBOXYLATE 3-DEHYDROGENASE, DECARBOXYLATING"/>
    <property type="match status" value="1"/>
</dbReference>
<comment type="similarity">
    <text evidence="2">Belongs to the NAD(P)-dependent epimerase/dehydratase family. Dihydroflavonol-4-reductase subfamily.</text>
</comment>
<dbReference type="CDD" id="cd05227">
    <property type="entry name" value="AR_SDR_e"/>
    <property type="match status" value="1"/>
</dbReference>
<keyword evidence="1" id="KW-0560">Oxidoreductase</keyword>
<proteinExistence type="inferred from homology"/>
<dbReference type="Pfam" id="PF01370">
    <property type="entry name" value="Epimerase"/>
    <property type="match status" value="1"/>
</dbReference>
<accession>A0A6A5Y6W5</accession>
<dbReference type="GO" id="GO:0016616">
    <property type="term" value="F:oxidoreductase activity, acting on the CH-OH group of donors, NAD or NADP as acceptor"/>
    <property type="evidence" value="ECO:0007669"/>
    <property type="project" value="TreeGrafter"/>
</dbReference>
<name>A0A6A5Y6W5_9PLEO</name>
<sequence>MKVLLTGGSGFIATYCLQYLLERGHTVVTTVRSNLKGGQIVERFDEITRKNLSYVVVEDITVHGAFDQAVQSTPPFDTVLHTASPFRFDVADVERDLLDPAVIGTTNILKAIKAYAPEVRRLVLTSSFASMINPKQHPAIYDEAAWNPVTWEEALSDPVTAYRGSKTFAEHAAWKFVEMEKPNFSISTINPPSVFGPVPKHLASQDRINTSSARILDMMQGKMKDHLEPTGAFLWVDVRDVALAHVKAAELPRTAGMRLFVTAGHFSNADIAKVIQEEFPEYCDRLPSTITSDLPSDVYGFENLSTNQALDMRYRPLQECIIDTVKSLQAIAL</sequence>
<reference evidence="4" key="1">
    <citation type="journal article" date="2020" name="Stud. Mycol.">
        <title>101 Dothideomycetes genomes: a test case for predicting lifestyles and emergence of pathogens.</title>
        <authorList>
            <person name="Haridas S."/>
            <person name="Albert R."/>
            <person name="Binder M."/>
            <person name="Bloem J."/>
            <person name="Labutti K."/>
            <person name="Salamov A."/>
            <person name="Andreopoulos B."/>
            <person name="Baker S."/>
            <person name="Barry K."/>
            <person name="Bills G."/>
            <person name="Bluhm B."/>
            <person name="Cannon C."/>
            <person name="Castanera R."/>
            <person name="Culley D."/>
            <person name="Daum C."/>
            <person name="Ezra D."/>
            <person name="Gonzalez J."/>
            <person name="Henrissat B."/>
            <person name="Kuo A."/>
            <person name="Liang C."/>
            <person name="Lipzen A."/>
            <person name="Lutzoni F."/>
            <person name="Magnuson J."/>
            <person name="Mondo S."/>
            <person name="Nolan M."/>
            <person name="Ohm R."/>
            <person name="Pangilinan J."/>
            <person name="Park H.-J."/>
            <person name="Ramirez L."/>
            <person name="Alfaro M."/>
            <person name="Sun H."/>
            <person name="Tritt A."/>
            <person name="Yoshinaga Y."/>
            <person name="Zwiers L.-H."/>
            <person name="Turgeon B."/>
            <person name="Goodwin S."/>
            <person name="Spatafora J."/>
            <person name="Crous P."/>
            <person name="Grigoriev I."/>
        </authorList>
    </citation>
    <scope>NUCLEOTIDE SEQUENCE</scope>
    <source>
        <strain evidence="4">CBS 175.79</strain>
    </source>
</reference>
<evidence type="ECO:0000313" key="4">
    <source>
        <dbReference type="EMBL" id="KAF2020491.1"/>
    </source>
</evidence>
<dbReference type="GeneID" id="54289997"/>
<dbReference type="Gene3D" id="3.40.50.720">
    <property type="entry name" value="NAD(P)-binding Rossmann-like Domain"/>
    <property type="match status" value="1"/>
</dbReference>
<evidence type="ECO:0000259" key="3">
    <source>
        <dbReference type="Pfam" id="PF01370"/>
    </source>
</evidence>
<organism evidence="4 5">
    <name type="scientific">Aaosphaeria arxii CBS 175.79</name>
    <dbReference type="NCBI Taxonomy" id="1450172"/>
    <lineage>
        <taxon>Eukaryota</taxon>
        <taxon>Fungi</taxon>
        <taxon>Dikarya</taxon>
        <taxon>Ascomycota</taxon>
        <taxon>Pezizomycotina</taxon>
        <taxon>Dothideomycetes</taxon>
        <taxon>Pleosporomycetidae</taxon>
        <taxon>Pleosporales</taxon>
        <taxon>Pleosporales incertae sedis</taxon>
        <taxon>Aaosphaeria</taxon>
    </lineage>
</organism>
<evidence type="ECO:0000256" key="1">
    <source>
        <dbReference type="ARBA" id="ARBA00023002"/>
    </source>
</evidence>
<dbReference type="Proteomes" id="UP000799778">
    <property type="component" value="Unassembled WGS sequence"/>
</dbReference>
<dbReference type="PANTHER" id="PTHR10366">
    <property type="entry name" value="NAD DEPENDENT EPIMERASE/DEHYDRATASE"/>
    <property type="match status" value="1"/>
</dbReference>
<protein>
    <submittedName>
        <fullName evidence="4">Ketoreductase</fullName>
    </submittedName>
</protein>
<dbReference type="RefSeq" id="XP_033388830.1">
    <property type="nucleotide sequence ID" value="XM_033532600.1"/>
</dbReference>
<evidence type="ECO:0000256" key="2">
    <source>
        <dbReference type="ARBA" id="ARBA00023445"/>
    </source>
</evidence>
<dbReference type="EMBL" id="ML978066">
    <property type="protein sequence ID" value="KAF2020491.1"/>
    <property type="molecule type" value="Genomic_DNA"/>
</dbReference>
<dbReference type="SUPFAM" id="SSF51735">
    <property type="entry name" value="NAD(P)-binding Rossmann-fold domains"/>
    <property type="match status" value="1"/>
</dbReference>
<dbReference type="FunFam" id="3.40.50.720:FF:000191">
    <property type="entry name" value="Methylglyoxal reductase (NADPH-dependent)"/>
    <property type="match status" value="1"/>
</dbReference>